<dbReference type="EMBL" id="BLAE01000052">
    <property type="protein sequence ID" value="GES13916.1"/>
    <property type="molecule type" value="Genomic_DNA"/>
</dbReference>
<evidence type="ECO:0000313" key="1">
    <source>
        <dbReference type="EMBL" id="GES13916.1"/>
    </source>
</evidence>
<comment type="caution">
    <text evidence="1">The sequence shown here is derived from an EMBL/GenBank/DDBJ whole genome shotgun (WGS) entry which is preliminary data.</text>
</comment>
<evidence type="ECO:0000313" key="2">
    <source>
        <dbReference type="Proteomes" id="UP000331127"/>
    </source>
</evidence>
<proteinExistence type="predicted"/>
<organism evidence="1 2">
    <name type="scientific">Acrocarpospora macrocephala</name>
    <dbReference type="NCBI Taxonomy" id="150177"/>
    <lineage>
        <taxon>Bacteria</taxon>
        <taxon>Bacillati</taxon>
        <taxon>Actinomycetota</taxon>
        <taxon>Actinomycetes</taxon>
        <taxon>Streptosporangiales</taxon>
        <taxon>Streptosporangiaceae</taxon>
        <taxon>Acrocarpospora</taxon>
    </lineage>
</organism>
<name>A0A5M3WZR2_9ACTN</name>
<sequence>MAVSGTVLAMPGLGPVSAPWLPLVFGTPYVHFGIRAAPKIAKEAQPLTASGGLRQAGITGFLEDSCGREFVSGQG</sequence>
<gene>
    <name evidence="1" type="ORF">Amac_075130</name>
</gene>
<dbReference type="AlphaFoldDB" id="A0A5M3WZR2"/>
<reference evidence="1 2" key="1">
    <citation type="submission" date="2019-10" db="EMBL/GenBank/DDBJ databases">
        <title>Whole genome shotgun sequence of Acrocarpospora macrocephala NBRC 16266.</title>
        <authorList>
            <person name="Ichikawa N."/>
            <person name="Kimura A."/>
            <person name="Kitahashi Y."/>
            <person name="Komaki H."/>
            <person name="Oguchi A."/>
        </authorList>
    </citation>
    <scope>NUCLEOTIDE SEQUENCE [LARGE SCALE GENOMIC DNA]</scope>
    <source>
        <strain evidence="1 2">NBRC 16266</strain>
    </source>
</reference>
<keyword evidence="2" id="KW-1185">Reference proteome</keyword>
<dbReference type="Proteomes" id="UP000331127">
    <property type="component" value="Unassembled WGS sequence"/>
</dbReference>
<protein>
    <submittedName>
        <fullName evidence="1">Uncharacterized protein</fullName>
    </submittedName>
</protein>
<dbReference type="RefSeq" id="WP_218041522.1">
    <property type="nucleotide sequence ID" value="NZ_BLAE01000052.1"/>
</dbReference>
<accession>A0A5M3WZR2</accession>